<dbReference type="Proteomes" id="UP000828941">
    <property type="component" value="Chromosome 5"/>
</dbReference>
<dbReference type="EMBL" id="CM039430">
    <property type="protein sequence ID" value="KAI4344459.1"/>
    <property type="molecule type" value="Genomic_DNA"/>
</dbReference>
<evidence type="ECO:0000313" key="2">
    <source>
        <dbReference type="Proteomes" id="UP000828941"/>
    </source>
</evidence>
<accession>A0ACB9P6Q4</accession>
<organism evidence="1 2">
    <name type="scientific">Bauhinia variegata</name>
    <name type="common">Purple orchid tree</name>
    <name type="synonym">Phanera variegata</name>
    <dbReference type="NCBI Taxonomy" id="167791"/>
    <lineage>
        <taxon>Eukaryota</taxon>
        <taxon>Viridiplantae</taxon>
        <taxon>Streptophyta</taxon>
        <taxon>Embryophyta</taxon>
        <taxon>Tracheophyta</taxon>
        <taxon>Spermatophyta</taxon>
        <taxon>Magnoliopsida</taxon>
        <taxon>eudicotyledons</taxon>
        <taxon>Gunneridae</taxon>
        <taxon>Pentapetalae</taxon>
        <taxon>rosids</taxon>
        <taxon>fabids</taxon>
        <taxon>Fabales</taxon>
        <taxon>Fabaceae</taxon>
        <taxon>Cercidoideae</taxon>
        <taxon>Cercideae</taxon>
        <taxon>Bauhiniinae</taxon>
        <taxon>Bauhinia</taxon>
    </lineage>
</organism>
<comment type="caution">
    <text evidence="1">The sequence shown here is derived from an EMBL/GenBank/DDBJ whole genome shotgun (WGS) entry which is preliminary data.</text>
</comment>
<gene>
    <name evidence="1" type="ORF">L6164_011684</name>
</gene>
<protein>
    <submittedName>
        <fullName evidence="1">Uncharacterized protein</fullName>
    </submittedName>
</protein>
<reference evidence="1 2" key="1">
    <citation type="journal article" date="2022" name="DNA Res.">
        <title>Chromosomal-level genome assembly of the orchid tree Bauhinia variegata (Leguminosae; Cercidoideae) supports the allotetraploid origin hypothesis of Bauhinia.</title>
        <authorList>
            <person name="Zhong Y."/>
            <person name="Chen Y."/>
            <person name="Zheng D."/>
            <person name="Pang J."/>
            <person name="Liu Y."/>
            <person name="Luo S."/>
            <person name="Meng S."/>
            <person name="Qian L."/>
            <person name="Wei D."/>
            <person name="Dai S."/>
            <person name="Zhou R."/>
        </authorList>
    </citation>
    <scope>NUCLEOTIDE SEQUENCE [LARGE SCALE GENOMIC DNA]</scope>
    <source>
        <strain evidence="1">BV-YZ2020</strain>
    </source>
</reference>
<evidence type="ECO:0000313" key="1">
    <source>
        <dbReference type="EMBL" id="KAI4344459.1"/>
    </source>
</evidence>
<keyword evidence="2" id="KW-1185">Reference proteome</keyword>
<proteinExistence type="predicted"/>
<sequence>MHEALILHGKLIREKQQRMHQAKIIIQVKACYNYNNKQIPPIPKQYHQHLTSTNRKSGEPQPKLHGKLLPCIAGSCTVLIALMMNVIWAFFCLPFILAFFKGCS</sequence>
<name>A0ACB9P6Q4_BAUVA</name>